<dbReference type="EMBL" id="LK032193">
    <property type="protein sequence ID" value="CDY26709.1"/>
    <property type="molecule type" value="Genomic_DNA"/>
</dbReference>
<keyword evidence="2" id="KW-1185">Reference proteome</keyword>
<dbReference type="AlphaFoldDB" id="A0A078GN94"/>
<sequence>MKEFRLFNPTPHVLCKITEKLS</sequence>
<dbReference type="Proteomes" id="UP000028999">
    <property type="component" value="Unassembled WGS sequence"/>
</dbReference>
<name>A0A078GN94_BRANA</name>
<protein>
    <submittedName>
        <fullName evidence="1">BnaA06g13130D protein</fullName>
    </submittedName>
</protein>
<accession>A0A078GN94</accession>
<evidence type="ECO:0000313" key="2">
    <source>
        <dbReference type="Proteomes" id="UP000028999"/>
    </source>
</evidence>
<dbReference type="PaxDb" id="3708-A0A078GN94"/>
<organism evidence="1 2">
    <name type="scientific">Brassica napus</name>
    <name type="common">Rape</name>
    <dbReference type="NCBI Taxonomy" id="3708"/>
    <lineage>
        <taxon>Eukaryota</taxon>
        <taxon>Viridiplantae</taxon>
        <taxon>Streptophyta</taxon>
        <taxon>Embryophyta</taxon>
        <taxon>Tracheophyta</taxon>
        <taxon>Spermatophyta</taxon>
        <taxon>Magnoliopsida</taxon>
        <taxon>eudicotyledons</taxon>
        <taxon>Gunneridae</taxon>
        <taxon>Pentapetalae</taxon>
        <taxon>rosids</taxon>
        <taxon>malvids</taxon>
        <taxon>Brassicales</taxon>
        <taxon>Brassicaceae</taxon>
        <taxon>Brassiceae</taxon>
        <taxon>Brassica</taxon>
    </lineage>
</organism>
<dbReference type="Gramene" id="CDY26709">
    <property type="protein sequence ID" value="CDY26709"/>
    <property type="gene ID" value="GSBRNA2T00035612001"/>
</dbReference>
<gene>
    <name evidence="1" type="primary">BnaA06g13130D</name>
    <name evidence="1" type="ORF">GSBRNA2T00035612001</name>
</gene>
<proteinExistence type="predicted"/>
<reference evidence="1 2" key="1">
    <citation type="journal article" date="2014" name="Science">
        <title>Plant genetics. Early allopolyploid evolution in the post-Neolithic Brassica napus oilseed genome.</title>
        <authorList>
            <person name="Chalhoub B."/>
            <person name="Denoeud F."/>
            <person name="Liu S."/>
            <person name="Parkin I.A."/>
            <person name="Tang H."/>
            <person name="Wang X."/>
            <person name="Chiquet J."/>
            <person name="Belcram H."/>
            <person name="Tong C."/>
            <person name="Samans B."/>
            <person name="Correa M."/>
            <person name="Da Silva C."/>
            <person name="Just J."/>
            <person name="Falentin C."/>
            <person name="Koh C.S."/>
            <person name="Le Clainche I."/>
            <person name="Bernard M."/>
            <person name="Bento P."/>
            <person name="Noel B."/>
            <person name="Labadie K."/>
            <person name="Alberti A."/>
            <person name="Charles M."/>
            <person name="Arnaud D."/>
            <person name="Guo H."/>
            <person name="Daviaud C."/>
            <person name="Alamery S."/>
            <person name="Jabbari K."/>
            <person name="Zhao M."/>
            <person name="Edger P.P."/>
            <person name="Chelaifa H."/>
            <person name="Tack D."/>
            <person name="Lassalle G."/>
            <person name="Mestiri I."/>
            <person name="Schnel N."/>
            <person name="Le Paslier M.C."/>
            <person name="Fan G."/>
            <person name="Renault V."/>
            <person name="Bayer P.E."/>
            <person name="Golicz A.A."/>
            <person name="Manoli S."/>
            <person name="Lee T.H."/>
            <person name="Thi V.H."/>
            <person name="Chalabi S."/>
            <person name="Hu Q."/>
            <person name="Fan C."/>
            <person name="Tollenaere R."/>
            <person name="Lu Y."/>
            <person name="Battail C."/>
            <person name="Shen J."/>
            <person name="Sidebottom C.H."/>
            <person name="Wang X."/>
            <person name="Canaguier A."/>
            <person name="Chauveau A."/>
            <person name="Berard A."/>
            <person name="Deniot G."/>
            <person name="Guan M."/>
            <person name="Liu Z."/>
            <person name="Sun F."/>
            <person name="Lim Y.P."/>
            <person name="Lyons E."/>
            <person name="Town C.D."/>
            <person name="Bancroft I."/>
            <person name="Wang X."/>
            <person name="Meng J."/>
            <person name="Ma J."/>
            <person name="Pires J.C."/>
            <person name="King G.J."/>
            <person name="Brunel D."/>
            <person name="Delourme R."/>
            <person name="Renard M."/>
            <person name="Aury J.M."/>
            <person name="Adams K.L."/>
            <person name="Batley J."/>
            <person name="Snowdon R.J."/>
            <person name="Tost J."/>
            <person name="Edwards D."/>
            <person name="Zhou Y."/>
            <person name="Hua W."/>
            <person name="Sharpe A.G."/>
            <person name="Paterson A.H."/>
            <person name="Guan C."/>
            <person name="Wincker P."/>
        </authorList>
    </citation>
    <scope>NUCLEOTIDE SEQUENCE [LARGE SCALE GENOMIC DNA]</scope>
    <source>
        <strain evidence="2">cv. Darmor-bzh</strain>
    </source>
</reference>
<evidence type="ECO:0000313" key="1">
    <source>
        <dbReference type="EMBL" id="CDY26709.1"/>
    </source>
</evidence>